<dbReference type="Proteomes" id="UP000268059">
    <property type="component" value="Chromosome"/>
</dbReference>
<gene>
    <name evidence="6" type="ORF">SG0102_18660</name>
</gene>
<dbReference type="InterPro" id="IPR000551">
    <property type="entry name" value="MerR-type_HTH_dom"/>
</dbReference>
<name>A0A3G9J8S1_9FIRM</name>
<dbReference type="KEGG" id="ebm:SG0102_18660"/>
<dbReference type="Gene3D" id="1.10.1660.10">
    <property type="match status" value="1"/>
</dbReference>
<keyword evidence="7" id="KW-1185">Reference proteome</keyword>
<dbReference type="GO" id="GO:0003700">
    <property type="term" value="F:DNA-binding transcription factor activity"/>
    <property type="evidence" value="ECO:0007669"/>
    <property type="project" value="InterPro"/>
</dbReference>
<evidence type="ECO:0000259" key="5">
    <source>
        <dbReference type="PROSITE" id="PS50937"/>
    </source>
</evidence>
<dbReference type="InterPro" id="IPR011256">
    <property type="entry name" value="Reg_factor_effector_dom_sf"/>
</dbReference>
<evidence type="ECO:0000256" key="4">
    <source>
        <dbReference type="ARBA" id="ARBA00023163"/>
    </source>
</evidence>
<keyword evidence="1" id="KW-0678">Repressor</keyword>
<dbReference type="PANTHER" id="PTHR30204">
    <property type="entry name" value="REDOX-CYCLING DRUG-SENSING TRANSCRIPTIONAL ACTIVATOR SOXR"/>
    <property type="match status" value="1"/>
</dbReference>
<keyword evidence="2" id="KW-0805">Transcription regulation</keyword>
<evidence type="ECO:0000256" key="3">
    <source>
        <dbReference type="ARBA" id="ARBA00023125"/>
    </source>
</evidence>
<sequence>MENKYMNIGKFAKINHISVNTLRLYDQWGLLTPSYVDQETNYRYYTMRQNARLDLITYMKELGMSLKEIKEVLDQEDLNLIEAVLIKKRRAIDQELSDLKRQKAAVSRTIYSLERYRKSPIAGTLTTEFIDERHYYEKTVSKNFYDYDSDTYEEILKEFKDQLLQSKLPQVYYCNVGTFLSRENFLKQKFETYQSFIFVDENFPDQQNVKTLESGMYACIYMDDFNNERDYAKKLLQYCQDNHYEIIGDYLCEVLIEMLFFNHESRNMYLRLQVPIAFPKEA</sequence>
<dbReference type="Gene3D" id="3.20.80.10">
    <property type="entry name" value="Regulatory factor, effector binding domain"/>
    <property type="match status" value="1"/>
</dbReference>
<dbReference type="CDD" id="cd01107">
    <property type="entry name" value="HTH_BmrR"/>
    <property type="match status" value="1"/>
</dbReference>
<evidence type="ECO:0000313" key="7">
    <source>
        <dbReference type="Proteomes" id="UP000268059"/>
    </source>
</evidence>
<evidence type="ECO:0000313" key="6">
    <source>
        <dbReference type="EMBL" id="BBH26932.1"/>
    </source>
</evidence>
<dbReference type="SUPFAM" id="SSF55136">
    <property type="entry name" value="Probable bacterial effector-binding domain"/>
    <property type="match status" value="1"/>
</dbReference>
<keyword evidence="4" id="KW-0804">Transcription</keyword>
<dbReference type="InterPro" id="IPR009061">
    <property type="entry name" value="DNA-bd_dom_put_sf"/>
</dbReference>
<proteinExistence type="predicted"/>
<dbReference type="InterPro" id="IPR047057">
    <property type="entry name" value="MerR_fam"/>
</dbReference>
<dbReference type="GO" id="GO:0003677">
    <property type="term" value="F:DNA binding"/>
    <property type="evidence" value="ECO:0007669"/>
    <property type="project" value="UniProtKB-KW"/>
</dbReference>
<reference evidence="6 7" key="1">
    <citation type="submission" date="2018-11" db="EMBL/GenBank/DDBJ databases">
        <title>Novel Erysipelotrichaceae bacterium isolated from small intestine of a swine.</title>
        <authorList>
            <person name="Kim J.S."/>
            <person name="Choe H."/>
            <person name="Lee Y.R."/>
            <person name="Kim K.M."/>
            <person name="Park D.S."/>
        </authorList>
    </citation>
    <scope>NUCLEOTIDE SEQUENCE [LARGE SCALE GENOMIC DNA]</scope>
    <source>
        <strain evidence="6 7">SG0102</strain>
    </source>
</reference>
<protein>
    <submittedName>
        <fullName evidence="6">Transcriptional regulator</fullName>
    </submittedName>
</protein>
<organism evidence="6 7">
    <name type="scientific">Intestinibaculum porci</name>
    <dbReference type="NCBI Taxonomy" id="2487118"/>
    <lineage>
        <taxon>Bacteria</taxon>
        <taxon>Bacillati</taxon>
        <taxon>Bacillota</taxon>
        <taxon>Erysipelotrichia</taxon>
        <taxon>Erysipelotrichales</taxon>
        <taxon>Erysipelotrichaceae</taxon>
        <taxon>Intestinibaculum</taxon>
    </lineage>
</organism>
<dbReference type="AlphaFoldDB" id="A0A3G9J8S1"/>
<dbReference type="RefSeq" id="WP_125119720.1">
    <property type="nucleotide sequence ID" value="NZ_AP019309.1"/>
</dbReference>
<dbReference type="Pfam" id="PF13411">
    <property type="entry name" value="MerR_1"/>
    <property type="match status" value="1"/>
</dbReference>
<dbReference type="InParanoid" id="A0A3G9J8S1"/>
<dbReference type="PROSITE" id="PS50937">
    <property type="entry name" value="HTH_MERR_2"/>
    <property type="match status" value="1"/>
</dbReference>
<dbReference type="PANTHER" id="PTHR30204:SF69">
    <property type="entry name" value="MERR-FAMILY TRANSCRIPTIONAL REGULATOR"/>
    <property type="match status" value="1"/>
</dbReference>
<keyword evidence="3" id="KW-0238">DNA-binding</keyword>
<accession>A0A3G9J8S1</accession>
<dbReference type="SMART" id="SM00422">
    <property type="entry name" value="HTH_MERR"/>
    <property type="match status" value="1"/>
</dbReference>
<dbReference type="EMBL" id="AP019309">
    <property type="protein sequence ID" value="BBH26932.1"/>
    <property type="molecule type" value="Genomic_DNA"/>
</dbReference>
<evidence type="ECO:0000256" key="2">
    <source>
        <dbReference type="ARBA" id="ARBA00023015"/>
    </source>
</evidence>
<dbReference type="OrthoDB" id="9773308at2"/>
<dbReference type="SUPFAM" id="SSF46955">
    <property type="entry name" value="Putative DNA-binding domain"/>
    <property type="match status" value="1"/>
</dbReference>
<evidence type="ECO:0000256" key="1">
    <source>
        <dbReference type="ARBA" id="ARBA00022491"/>
    </source>
</evidence>
<feature type="domain" description="HTH merR-type" evidence="5">
    <location>
        <begin position="5"/>
        <end position="75"/>
    </location>
</feature>